<comment type="caution">
    <text evidence="2">The sequence shown here is derived from an EMBL/GenBank/DDBJ whole genome shotgun (WGS) entry which is preliminary data.</text>
</comment>
<feature type="transmembrane region" description="Helical" evidence="1">
    <location>
        <begin position="6"/>
        <end position="27"/>
    </location>
</feature>
<organism evidence="2 3">
    <name type="scientific">Schleiferia thermophila</name>
    <dbReference type="NCBI Taxonomy" id="884107"/>
    <lineage>
        <taxon>Bacteria</taxon>
        <taxon>Pseudomonadati</taxon>
        <taxon>Bacteroidota</taxon>
        <taxon>Flavobacteriia</taxon>
        <taxon>Flavobacteriales</taxon>
        <taxon>Schleiferiaceae</taxon>
        <taxon>Schleiferia</taxon>
    </lineage>
</organism>
<reference evidence="2 3" key="1">
    <citation type="submission" date="2018-07" db="EMBL/GenBank/DDBJ databases">
        <title>Genomic Encyclopedia of Type Strains, Phase IV (KMG-IV): sequencing the most valuable type-strain genomes for metagenomic binning, comparative biology and taxonomic classification.</title>
        <authorList>
            <person name="Goeker M."/>
        </authorList>
    </citation>
    <scope>NUCLEOTIDE SEQUENCE [LARGE SCALE GENOMIC DNA]</scope>
    <source>
        <strain evidence="2 3">DSM 21410</strain>
    </source>
</reference>
<evidence type="ECO:0000313" key="3">
    <source>
        <dbReference type="Proteomes" id="UP000253517"/>
    </source>
</evidence>
<feature type="transmembrane region" description="Helical" evidence="1">
    <location>
        <begin position="39"/>
        <end position="60"/>
    </location>
</feature>
<evidence type="ECO:0000313" key="2">
    <source>
        <dbReference type="EMBL" id="RCX00417.1"/>
    </source>
</evidence>
<keyword evidence="1" id="KW-0472">Membrane</keyword>
<name>A0A368ZX52_9FLAO</name>
<protein>
    <submittedName>
        <fullName evidence="2">Uncharacterized protein</fullName>
    </submittedName>
</protein>
<sequence>MDVGWFIAGVVFLISGTLSLIWVLRHPTSKELPYLSHDLSVKIGAVGSILLGVALIYSAVNA</sequence>
<keyword evidence="1" id="KW-0812">Transmembrane</keyword>
<dbReference type="AlphaFoldDB" id="A0A368ZX52"/>
<dbReference type="RefSeq" id="WP_185714363.1">
    <property type="nucleotide sequence ID" value="NZ_BHZF01000015.1"/>
</dbReference>
<accession>A0A368ZX52</accession>
<evidence type="ECO:0000256" key="1">
    <source>
        <dbReference type="SAM" id="Phobius"/>
    </source>
</evidence>
<keyword evidence="1" id="KW-1133">Transmembrane helix</keyword>
<dbReference type="EMBL" id="QPJS01000021">
    <property type="protein sequence ID" value="RCX00417.1"/>
    <property type="molecule type" value="Genomic_DNA"/>
</dbReference>
<keyword evidence="3" id="KW-1185">Reference proteome</keyword>
<proteinExistence type="predicted"/>
<gene>
    <name evidence="2" type="ORF">DES35_1212</name>
</gene>
<dbReference type="Proteomes" id="UP000253517">
    <property type="component" value="Unassembled WGS sequence"/>
</dbReference>